<protein>
    <submittedName>
        <fullName evidence="2">Uncharacterized protein</fullName>
    </submittedName>
</protein>
<dbReference type="Proteomes" id="UP000189632">
    <property type="component" value="Chromosome"/>
</dbReference>
<accession>A0A1U9MK46</accession>
<evidence type="ECO:0000313" key="3">
    <source>
        <dbReference type="Proteomes" id="UP000189632"/>
    </source>
</evidence>
<keyword evidence="3" id="KW-1185">Reference proteome</keyword>
<feature type="compositionally biased region" description="Basic and acidic residues" evidence="1">
    <location>
        <begin position="74"/>
        <end position="93"/>
    </location>
</feature>
<sequence>MHNTLITTENGLLVPIISKKTFPFKETILQFGFFCKIDQNNQQEFFKKLVVAGRAINHREGGGEKWAGARRTGKGSECHKKGREGDEKGRLSNSEKERGLIHGFKAYDVLFFPYIRSLFIFASL</sequence>
<dbReference type="EMBL" id="CP015625">
    <property type="protein sequence ID" value="AQT48108.1"/>
    <property type="molecule type" value="Genomic_DNA"/>
</dbReference>
<proteinExistence type="predicted"/>
<dbReference type="KEGG" id="bapi:BBC0122_020150"/>
<reference evidence="2 3" key="1">
    <citation type="submission" date="2016-11" db="EMBL/GenBank/DDBJ databases">
        <title>Comparative genomics of Bartonella apis.</title>
        <authorList>
            <person name="Engel P."/>
        </authorList>
    </citation>
    <scope>NUCLEOTIDE SEQUENCE [LARGE SCALE GENOMIC DNA]</scope>
    <source>
        <strain evidence="2 3">BBC0122</strain>
    </source>
</reference>
<organism evidence="2 3">
    <name type="scientific">Bartonella choladocola</name>
    <dbReference type="NCBI Taxonomy" id="2750995"/>
    <lineage>
        <taxon>Bacteria</taxon>
        <taxon>Pseudomonadati</taxon>
        <taxon>Pseudomonadota</taxon>
        <taxon>Alphaproteobacteria</taxon>
        <taxon>Hyphomicrobiales</taxon>
        <taxon>Bartonellaceae</taxon>
        <taxon>Bartonella</taxon>
    </lineage>
</organism>
<dbReference type="AlphaFoldDB" id="A0A1U9MK46"/>
<evidence type="ECO:0000256" key="1">
    <source>
        <dbReference type="SAM" id="MobiDB-lite"/>
    </source>
</evidence>
<evidence type="ECO:0000313" key="2">
    <source>
        <dbReference type="EMBL" id="AQT48108.1"/>
    </source>
</evidence>
<feature type="region of interest" description="Disordered" evidence="1">
    <location>
        <begin position="62"/>
        <end position="93"/>
    </location>
</feature>
<name>A0A1U9MK46_9HYPH</name>
<gene>
    <name evidence="2" type="ORF">BBC0122_020150</name>
</gene>